<proteinExistence type="predicted"/>
<feature type="non-terminal residue" evidence="1">
    <location>
        <position position="65"/>
    </location>
</feature>
<dbReference type="OrthoDB" id="3262992at2759"/>
<reference evidence="1" key="1">
    <citation type="journal article" date="2020" name="New Phytol.">
        <title>Comparative genomics reveals dynamic genome evolution in host specialist ectomycorrhizal fungi.</title>
        <authorList>
            <person name="Lofgren L.A."/>
            <person name="Nguyen N.H."/>
            <person name="Vilgalys R."/>
            <person name="Ruytinx J."/>
            <person name="Liao H.L."/>
            <person name="Branco S."/>
            <person name="Kuo A."/>
            <person name="LaButti K."/>
            <person name="Lipzen A."/>
            <person name="Andreopoulos W."/>
            <person name="Pangilinan J."/>
            <person name="Riley R."/>
            <person name="Hundley H."/>
            <person name="Na H."/>
            <person name="Barry K."/>
            <person name="Grigoriev I.V."/>
            <person name="Stajich J.E."/>
            <person name="Kennedy P.G."/>
        </authorList>
    </citation>
    <scope>NUCLEOTIDE SEQUENCE</scope>
    <source>
        <strain evidence="1">S12</strain>
    </source>
</reference>
<sequence length="65" mass="7544">SNTEIYNRWIPAMNTRLKKIDRLLTDSKRCSRKAIQADKTWSGLLLNEDNLPDNWVRQSGVLVSI</sequence>
<dbReference type="AlphaFoldDB" id="A0A9P7DNY0"/>
<evidence type="ECO:0000313" key="1">
    <source>
        <dbReference type="EMBL" id="KAG1799386.1"/>
    </source>
</evidence>
<evidence type="ECO:0000313" key="2">
    <source>
        <dbReference type="Proteomes" id="UP000719766"/>
    </source>
</evidence>
<dbReference type="GeneID" id="64590542"/>
<name>A0A9P7DNY0_9AGAM</name>
<accession>A0A9P7DNY0</accession>
<dbReference type="Proteomes" id="UP000719766">
    <property type="component" value="Unassembled WGS sequence"/>
</dbReference>
<dbReference type="RefSeq" id="XP_041163785.1">
    <property type="nucleotide sequence ID" value="XM_041296778.1"/>
</dbReference>
<gene>
    <name evidence="1" type="ORF">HD556DRAFT_1220082</name>
</gene>
<protein>
    <submittedName>
        <fullName evidence="1">Uncharacterized protein</fullName>
    </submittedName>
</protein>
<organism evidence="1 2">
    <name type="scientific">Suillus plorans</name>
    <dbReference type="NCBI Taxonomy" id="116603"/>
    <lineage>
        <taxon>Eukaryota</taxon>
        <taxon>Fungi</taxon>
        <taxon>Dikarya</taxon>
        <taxon>Basidiomycota</taxon>
        <taxon>Agaricomycotina</taxon>
        <taxon>Agaricomycetes</taxon>
        <taxon>Agaricomycetidae</taxon>
        <taxon>Boletales</taxon>
        <taxon>Suillineae</taxon>
        <taxon>Suillaceae</taxon>
        <taxon>Suillus</taxon>
    </lineage>
</organism>
<feature type="non-terminal residue" evidence="1">
    <location>
        <position position="1"/>
    </location>
</feature>
<keyword evidence="2" id="KW-1185">Reference proteome</keyword>
<comment type="caution">
    <text evidence="1">The sequence shown here is derived from an EMBL/GenBank/DDBJ whole genome shotgun (WGS) entry which is preliminary data.</text>
</comment>
<dbReference type="EMBL" id="JABBWE010000011">
    <property type="protein sequence ID" value="KAG1799386.1"/>
    <property type="molecule type" value="Genomic_DNA"/>
</dbReference>